<dbReference type="RefSeq" id="WP_077849680.1">
    <property type="nucleotide sequence ID" value="NZ_LZZM01000223.1"/>
</dbReference>
<dbReference type="HAMAP" id="MF_00183">
    <property type="entry name" value="DXP_reductoisom"/>
    <property type="match status" value="1"/>
</dbReference>
<feature type="binding site" evidence="9">
    <location>
        <position position="199"/>
    </location>
    <ligand>
        <name>1-deoxy-D-xylulose 5-phosphate</name>
        <dbReference type="ChEBI" id="CHEBI:57792"/>
    </ligand>
</feature>
<evidence type="ECO:0000256" key="4">
    <source>
        <dbReference type="ARBA" id="ARBA00022857"/>
    </source>
</evidence>
<comment type="function">
    <text evidence="9">Catalyzes the NADPH-dependent rearrangement and reduction of 1-deoxy-D-xylulose-5-phosphate (DXP) to 2-C-methyl-D-erythritol 4-phosphate (MEP).</text>
</comment>
<feature type="binding site" evidence="9">
    <location>
        <position position="221"/>
    </location>
    <ligand>
        <name>1-deoxy-D-xylulose 5-phosphate</name>
        <dbReference type="ChEBI" id="CHEBI:57792"/>
    </ligand>
</feature>
<feature type="domain" description="1-deoxy-D-xylulose 5-phosphate reductoisomerase N-terminal" evidence="10">
    <location>
        <begin position="4"/>
        <end position="132"/>
    </location>
</feature>
<dbReference type="Gene3D" id="1.10.1740.10">
    <property type="match status" value="1"/>
</dbReference>
<evidence type="ECO:0000256" key="6">
    <source>
        <dbReference type="ARBA" id="ARBA00023211"/>
    </source>
</evidence>
<dbReference type="UniPathway" id="UPA00056">
    <property type="reaction ID" value="UER00092"/>
</dbReference>
<evidence type="ECO:0000259" key="11">
    <source>
        <dbReference type="Pfam" id="PF08436"/>
    </source>
</evidence>
<keyword evidence="3 9" id="KW-0479">Metal-binding</keyword>
<keyword evidence="5 9" id="KW-0560">Oxidoreductase</keyword>
<feature type="binding site" evidence="9">
    <location>
        <position position="217"/>
    </location>
    <ligand>
        <name>1-deoxy-D-xylulose 5-phosphate</name>
        <dbReference type="ChEBI" id="CHEBI:57792"/>
    </ligand>
</feature>
<dbReference type="PANTHER" id="PTHR30525:SF0">
    <property type="entry name" value="1-DEOXY-D-XYLULOSE 5-PHOSPHATE REDUCTOISOMERASE, CHLOROPLASTIC"/>
    <property type="match status" value="1"/>
</dbReference>
<dbReference type="EMBL" id="LZZM01000223">
    <property type="protein sequence ID" value="OOM72305.1"/>
    <property type="molecule type" value="Genomic_DNA"/>
</dbReference>
<dbReference type="Pfam" id="PF08436">
    <property type="entry name" value="DXP_redisom_C"/>
    <property type="match status" value="1"/>
</dbReference>
<dbReference type="InterPro" id="IPR036291">
    <property type="entry name" value="NAD(P)-bd_dom_sf"/>
</dbReference>
<sequence length="391" mass="43799">MRKISILGVTGSIGTQTLDVIRKSNGELKLIGVTANTSVNKVIDIIEEFKPSYVAMMDSISAFEIKNYCREHKKSIEVLEGIEGLNKIASLDEIDIVLTSVVGMIGLEPTMKAIEAKKDIALANKETLVVAGEIVMKAAKENNVKILPVDSEHSAIFQALRGNSINTLRKVILTASGGPFRGKTIKQLEEIRVEDALKHPKWNMGRKISIDSATLMNKGLEVIEAHWLFCCDYDNIQVVVHPQSIVHSMVEYTDGSIMAQLGAQDMRLPIQYALNYEQRENLIADTINFYEISKLTFEKPDTDTFKALKLSFRAGKIGGLMPTILNGANEAAVELFLNKKIKFLEISRIIENCMDVFKEEVHKELTIANIIDLDKRVKEYVIKIQQFKEEN</sequence>
<evidence type="ECO:0000259" key="12">
    <source>
        <dbReference type="Pfam" id="PF13288"/>
    </source>
</evidence>
<feature type="binding site" evidence="9">
    <location>
        <position position="152"/>
    </location>
    <ligand>
        <name>Mn(2+)</name>
        <dbReference type="ChEBI" id="CHEBI:29035"/>
    </ligand>
</feature>
<comment type="pathway">
    <text evidence="1 9">Isoprenoid biosynthesis; isopentenyl diphosphate biosynthesis via DXP pathway; isopentenyl diphosphate from 1-deoxy-D-xylulose 5-phosphate: step 1/6.</text>
</comment>
<dbReference type="Pfam" id="PF02670">
    <property type="entry name" value="DXP_reductoisom"/>
    <property type="match status" value="1"/>
</dbReference>
<keyword evidence="6 9" id="KW-0464">Manganese</keyword>
<comment type="similarity">
    <text evidence="2 9">Belongs to the DXR family.</text>
</comment>
<evidence type="ECO:0000259" key="10">
    <source>
        <dbReference type="Pfam" id="PF02670"/>
    </source>
</evidence>
<dbReference type="GO" id="GO:0030145">
    <property type="term" value="F:manganese ion binding"/>
    <property type="evidence" value="ECO:0007669"/>
    <property type="project" value="TreeGrafter"/>
</dbReference>
<feature type="binding site" evidence="9">
    <location>
        <position position="212"/>
    </location>
    <ligand>
        <name>1-deoxy-D-xylulose 5-phosphate</name>
        <dbReference type="ChEBI" id="CHEBI:57792"/>
    </ligand>
</feature>
<dbReference type="GO" id="GO:0016853">
    <property type="term" value="F:isomerase activity"/>
    <property type="evidence" value="ECO:0007669"/>
    <property type="project" value="UniProtKB-KW"/>
</dbReference>
<keyword evidence="7 9" id="KW-0414">Isoprene biosynthesis</keyword>
<dbReference type="InterPro" id="IPR036169">
    <property type="entry name" value="DXPR_C_sf"/>
</dbReference>
<comment type="caution">
    <text evidence="9">Lacks conserved residue(s) required for the propagation of feature annotation.</text>
</comment>
<dbReference type="STRING" id="29367.CLPUN_47730"/>
<dbReference type="GO" id="GO:0070402">
    <property type="term" value="F:NADPH binding"/>
    <property type="evidence" value="ECO:0007669"/>
    <property type="project" value="InterPro"/>
</dbReference>
<dbReference type="InterPro" id="IPR013644">
    <property type="entry name" value="DXP_reductoisomerase_C"/>
</dbReference>
<dbReference type="SUPFAM" id="SSF51735">
    <property type="entry name" value="NAD(P)-binding Rossmann-fold domains"/>
    <property type="match status" value="1"/>
</dbReference>
<feature type="binding site" evidence="9">
    <location>
        <position position="218"/>
    </location>
    <ligand>
        <name>1-deoxy-D-xylulose 5-phosphate</name>
        <dbReference type="ChEBI" id="CHEBI:57792"/>
    </ligand>
</feature>
<dbReference type="Proteomes" id="UP000190890">
    <property type="component" value="Unassembled WGS sequence"/>
</dbReference>
<dbReference type="SUPFAM" id="SSF69055">
    <property type="entry name" value="1-deoxy-D-xylulose-5-phosphate reductoisomerase, C-terminal domain"/>
    <property type="match status" value="1"/>
</dbReference>
<dbReference type="GO" id="GO:0030604">
    <property type="term" value="F:1-deoxy-D-xylulose-5-phosphate reductoisomerase activity"/>
    <property type="evidence" value="ECO:0007669"/>
    <property type="project" value="UniProtKB-UniRule"/>
</dbReference>
<feature type="binding site" evidence="9">
    <location>
        <position position="11"/>
    </location>
    <ligand>
        <name>NADPH</name>
        <dbReference type="ChEBI" id="CHEBI:57783"/>
    </ligand>
</feature>
<feature type="binding site" evidence="9">
    <location>
        <position position="10"/>
    </location>
    <ligand>
        <name>NADPH</name>
        <dbReference type="ChEBI" id="CHEBI:57783"/>
    </ligand>
</feature>
<dbReference type="InterPro" id="IPR003821">
    <property type="entry name" value="DXP_reductoisomerase"/>
</dbReference>
<keyword evidence="4 9" id="KW-0521">NADP</keyword>
<feature type="binding site" evidence="9">
    <location>
        <position position="13"/>
    </location>
    <ligand>
        <name>NADPH</name>
        <dbReference type="ChEBI" id="CHEBI:57783"/>
    </ligand>
</feature>
<evidence type="ECO:0000256" key="3">
    <source>
        <dbReference type="ARBA" id="ARBA00022723"/>
    </source>
</evidence>
<feature type="binding site" evidence="9">
    <location>
        <position position="176"/>
    </location>
    <ligand>
        <name>1-deoxy-D-xylulose 5-phosphate</name>
        <dbReference type="ChEBI" id="CHEBI:57792"/>
    </ligand>
</feature>
<keyword evidence="9" id="KW-0460">Magnesium</keyword>
<feature type="binding site" evidence="9">
    <location>
        <position position="125"/>
    </location>
    <ligand>
        <name>1-deoxy-D-xylulose 5-phosphate</name>
        <dbReference type="ChEBI" id="CHEBI:57792"/>
    </ligand>
</feature>
<feature type="binding site" evidence="9">
    <location>
        <position position="221"/>
    </location>
    <ligand>
        <name>Mn(2+)</name>
        <dbReference type="ChEBI" id="CHEBI:29035"/>
    </ligand>
</feature>
<dbReference type="Gene3D" id="3.40.50.720">
    <property type="entry name" value="NAD(P)-binding Rossmann-like Domain"/>
    <property type="match status" value="1"/>
</dbReference>
<comment type="caution">
    <text evidence="13">The sequence shown here is derived from an EMBL/GenBank/DDBJ whole genome shotgun (WGS) entry which is preliminary data.</text>
</comment>
<evidence type="ECO:0000313" key="13">
    <source>
        <dbReference type="EMBL" id="OOM72305.1"/>
    </source>
</evidence>
<dbReference type="InterPro" id="IPR026877">
    <property type="entry name" value="DXPR_C"/>
</dbReference>
<comment type="catalytic activity">
    <reaction evidence="8">
        <text>2-C-methyl-D-erythritol 4-phosphate + NADP(+) = 1-deoxy-D-xylulose 5-phosphate + NADPH + H(+)</text>
        <dbReference type="Rhea" id="RHEA:13717"/>
        <dbReference type="ChEBI" id="CHEBI:15378"/>
        <dbReference type="ChEBI" id="CHEBI:57783"/>
        <dbReference type="ChEBI" id="CHEBI:57792"/>
        <dbReference type="ChEBI" id="CHEBI:58262"/>
        <dbReference type="ChEBI" id="CHEBI:58349"/>
        <dbReference type="EC" id="1.1.1.267"/>
    </reaction>
    <physiologicalReaction direction="right-to-left" evidence="8">
        <dbReference type="Rhea" id="RHEA:13719"/>
    </physiologicalReaction>
</comment>
<dbReference type="EC" id="1.1.1.267" evidence="9"/>
<feature type="binding site" evidence="9">
    <location>
        <position position="124"/>
    </location>
    <ligand>
        <name>NADPH</name>
        <dbReference type="ChEBI" id="CHEBI:57783"/>
    </ligand>
</feature>
<feature type="binding site" evidence="9">
    <location>
        <position position="12"/>
    </location>
    <ligand>
        <name>NADPH</name>
        <dbReference type="ChEBI" id="CHEBI:57783"/>
    </ligand>
</feature>
<dbReference type="PIRSF" id="PIRSF006205">
    <property type="entry name" value="Dxp_reductismrs"/>
    <property type="match status" value="1"/>
</dbReference>
<evidence type="ECO:0000256" key="1">
    <source>
        <dbReference type="ARBA" id="ARBA00005094"/>
    </source>
</evidence>
<name>A0A1S8T496_9CLOT</name>
<feature type="binding site" evidence="9">
    <location>
        <position position="205"/>
    </location>
    <ligand>
        <name>NADPH</name>
        <dbReference type="ChEBI" id="CHEBI:57783"/>
    </ligand>
</feature>
<dbReference type="OrthoDB" id="9806546at2"/>
<dbReference type="FunFam" id="3.40.50.720:FF:000045">
    <property type="entry name" value="1-deoxy-D-xylulose 5-phosphate reductoisomerase"/>
    <property type="match status" value="1"/>
</dbReference>
<feature type="domain" description="DXP reductoisomerase C-terminal" evidence="12">
    <location>
        <begin position="261"/>
        <end position="379"/>
    </location>
</feature>
<feature type="domain" description="1-deoxy-D-xylulose 5-phosphate reductoisomerase C-terminal" evidence="11">
    <location>
        <begin position="146"/>
        <end position="229"/>
    </location>
</feature>
<evidence type="ECO:0000256" key="5">
    <source>
        <dbReference type="ARBA" id="ARBA00023002"/>
    </source>
</evidence>
<feature type="binding site" evidence="9">
    <location>
        <position position="152"/>
    </location>
    <ligand>
        <name>1-deoxy-D-xylulose 5-phosphate</name>
        <dbReference type="ChEBI" id="CHEBI:57792"/>
    </ligand>
</feature>
<comment type="cofactor">
    <cofactor evidence="9">
        <name>Mg(2+)</name>
        <dbReference type="ChEBI" id="CHEBI:18420"/>
    </cofactor>
    <cofactor evidence="9">
        <name>Mn(2+)</name>
        <dbReference type="ChEBI" id="CHEBI:29035"/>
    </cofactor>
</comment>
<keyword evidence="14" id="KW-1185">Reference proteome</keyword>
<dbReference type="SUPFAM" id="SSF55347">
    <property type="entry name" value="Glyceraldehyde-3-phosphate dehydrogenase-like, C-terminal domain"/>
    <property type="match status" value="1"/>
</dbReference>
<keyword evidence="13" id="KW-0413">Isomerase</keyword>
<evidence type="ECO:0000313" key="14">
    <source>
        <dbReference type="Proteomes" id="UP000190890"/>
    </source>
</evidence>
<dbReference type="PANTHER" id="PTHR30525">
    <property type="entry name" value="1-DEOXY-D-XYLULOSE 5-PHOSPHATE REDUCTOISOMERASE"/>
    <property type="match status" value="1"/>
</dbReference>
<evidence type="ECO:0000256" key="2">
    <source>
        <dbReference type="ARBA" id="ARBA00006825"/>
    </source>
</evidence>
<feature type="binding site" evidence="9">
    <location>
        <position position="150"/>
    </location>
    <ligand>
        <name>Mn(2+)</name>
        <dbReference type="ChEBI" id="CHEBI:29035"/>
    </ligand>
</feature>
<gene>
    <name evidence="9 13" type="primary">dxr</name>
    <name evidence="13" type="ORF">CLPUN_47730</name>
</gene>
<dbReference type="AlphaFoldDB" id="A0A1S8T496"/>
<dbReference type="Pfam" id="PF13288">
    <property type="entry name" value="DXPR_C"/>
    <property type="match status" value="1"/>
</dbReference>
<evidence type="ECO:0000256" key="9">
    <source>
        <dbReference type="HAMAP-Rule" id="MF_00183"/>
    </source>
</evidence>
<evidence type="ECO:0000256" key="7">
    <source>
        <dbReference type="ARBA" id="ARBA00023229"/>
    </source>
</evidence>
<proteinExistence type="inferred from homology"/>
<feature type="binding site" evidence="9">
    <location>
        <position position="151"/>
    </location>
    <ligand>
        <name>1-deoxy-D-xylulose 5-phosphate</name>
        <dbReference type="ChEBI" id="CHEBI:57792"/>
    </ligand>
</feature>
<dbReference type="InterPro" id="IPR013512">
    <property type="entry name" value="DXP_reductoisomerase_N"/>
</dbReference>
<evidence type="ECO:0000256" key="8">
    <source>
        <dbReference type="ARBA" id="ARBA00048543"/>
    </source>
</evidence>
<dbReference type="NCBIfam" id="NF009114">
    <property type="entry name" value="PRK12464.1"/>
    <property type="match status" value="1"/>
</dbReference>
<dbReference type="GO" id="GO:0051484">
    <property type="term" value="P:isopentenyl diphosphate biosynthetic process, methylerythritol 4-phosphate pathway involved in terpenoid biosynthetic process"/>
    <property type="evidence" value="ECO:0007669"/>
    <property type="project" value="UniProtKB-ARBA"/>
</dbReference>
<dbReference type="NCBIfam" id="TIGR00243">
    <property type="entry name" value="Dxr"/>
    <property type="match status" value="1"/>
</dbReference>
<organism evidence="13 14">
    <name type="scientific">Clostridium puniceum</name>
    <dbReference type="NCBI Taxonomy" id="29367"/>
    <lineage>
        <taxon>Bacteria</taxon>
        <taxon>Bacillati</taxon>
        <taxon>Bacillota</taxon>
        <taxon>Clostridia</taxon>
        <taxon>Eubacteriales</taxon>
        <taxon>Clostridiaceae</taxon>
        <taxon>Clostridium</taxon>
    </lineage>
</organism>
<protein>
    <recommendedName>
        <fullName evidence="9">1-deoxy-D-xylulose 5-phosphate reductoisomerase</fullName>
        <shortName evidence="9">DXP reductoisomerase</shortName>
        <ecNumber evidence="9">1.1.1.267</ecNumber>
    </recommendedName>
    <alternativeName>
        <fullName evidence="9">1-deoxyxylulose-5-phosphate reductoisomerase</fullName>
    </alternativeName>
    <alternativeName>
        <fullName evidence="9">2-C-methyl-D-erythritol 4-phosphate synthase</fullName>
    </alternativeName>
</protein>
<accession>A0A1S8T496</accession>
<reference evidence="13 14" key="1">
    <citation type="submission" date="2016-05" db="EMBL/GenBank/DDBJ databases">
        <title>Microbial solvent formation.</title>
        <authorList>
            <person name="Poehlein A."/>
            <person name="Montoya Solano J.D."/>
            <person name="Flitsch S."/>
            <person name="Krabben P."/>
            <person name="Duerre P."/>
            <person name="Daniel R."/>
        </authorList>
    </citation>
    <scope>NUCLEOTIDE SEQUENCE [LARGE SCALE GENOMIC DNA]</scope>
    <source>
        <strain evidence="13 14">DSM 2619</strain>
    </source>
</reference>
<feature type="binding site" evidence="9">
    <location>
        <position position="126"/>
    </location>
    <ligand>
        <name>NADPH</name>
        <dbReference type="ChEBI" id="CHEBI:57783"/>
    </ligand>
</feature>